<dbReference type="Gene3D" id="2.30.29.30">
    <property type="entry name" value="Pleckstrin-homology domain (PH domain)/Phosphotyrosine-binding domain (PTB)"/>
    <property type="match status" value="1"/>
</dbReference>
<dbReference type="FunFam" id="2.30.29.30:FF:000150">
    <property type="entry name" value="Adaptin ear-binding coat-associated protein"/>
    <property type="match status" value="1"/>
</dbReference>
<name>A0AAW1IJY2_SAPOF</name>
<dbReference type="SUPFAM" id="SSF50729">
    <property type="entry name" value="PH domain-like"/>
    <property type="match status" value="1"/>
</dbReference>
<dbReference type="EMBL" id="JBDFQZ010000009">
    <property type="protein sequence ID" value="KAK9689897.1"/>
    <property type="molecule type" value="Genomic_DNA"/>
</dbReference>
<reference evidence="3" key="1">
    <citation type="submission" date="2024-03" db="EMBL/GenBank/DDBJ databases">
        <title>WGS assembly of Saponaria officinalis var. Norfolk2.</title>
        <authorList>
            <person name="Jenkins J."/>
            <person name="Shu S."/>
            <person name="Grimwood J."/>
            <person name="Barry K."/>
            <person name="Goodstein D."/>
            <person name="Schmutz J."/>
            <person name="Leebens-Mack J."/>
            <person name="Osbourn A."/>
        </authorList>
    </citation>
    <scope>NUCLEOTIDE SEQUENCE [LARGE SCALE GENOMIC DNA]</scope>
    <source>
        <strain evidence="3">JIC</strain>
    </source>
</reference>
<feature type="compositionally biased region" description="Low complexity" evidence="1">
    <location>
        <begin position="247"/>
        <end position="261"/>
    </location>
</feature>
<evidence type="ECO:0000313" key="4">
    <source>
        <dbReference type="Proteomes" id="UP001443914"/>
    </source>
</evidence>
<gene>
    <name evidence="3" type="ORF">RND81_09G089200</name>
</gene>
<feature type="domain" description="NECAP PHear" evidence="2">
    <location>
        <begin position="39"/>
        <end position="199"/>
    </location>
</feature>
<evidence type="ECO:0000313" key="3">
    <source>
        <dbReference type="EMBL" id="KAK9689897.1"/>
    </source>
</evidence>
<proteinExistence type="predicted"/>
<accession>A0AAW1IJY2</accession>
<sequence>MEAQKPPSIDKQSIEAHKNPSDVNGQEQISDEIEDIDPIELVLFQVSECYVYIIPPRKTAASYRADEWDVNKWAWEGVLKVISKGEECIIRLEDKSTGELYARAFLRKGEPHPVEPVIDSSRYFVLRIEENIGGRLRHAFVGIGFRERTEAYDFQAALHDHMKYLDKKKTAEEMEHQFQNSSAVDYSLKDGETLVLQLKNKPGSICSNVKTKTIEQGVSNLSLTEKSKANEPLPSIKPPPPPPPTLSPTSPRTPTSPNFSPDKSVQEEMEDPRKEQSVVPNLSAKERQGSEEVADDDFGDFQAAG</sequence>
<dbReference type="PANTHER" id="PTHR12847:SF9">
    <property type="entry name" value="NECAP-LIKE PROTEIN CG9132"/>
    <property type="match status" value="1"/>
</dbReference>
<feature type="compositionally biased region" description="Pro residues" evidence="1">
    <location>
        <begin position="235"/>
        <end position="246"/>
    </location>
</feature>
<organism evidence="3 4">
    <name type="scientific">Saponaria officinalis</name>
    <name type="common">Common soapwort</name>
    <name type="synonym">Lychnis saponaria</name>
    <dbReference type="NCBI Taxonomy" id="3572"/>
    <lineage>
        <taxon>Eukaryota</taxon>
        <taxon>Viridiplantae</taxon>
        <taxon>Streptophyta</taxon>
        <taxon>Embryophyta</taxon>
        <taxon>Tracheophyta</taxon>
        <taxon>Spermatophyta</taxon>
        <taxon>Magnoliopsida</taxon>
        <taxon>eudicotyledons</taxon>
        <taxon>Gunneridae</taxon>
        <taxon>Pentapetalae</taxon>
        <taxon>Caryophyllales</taxon>
        <taxon>Caryophyllaceae</taxon>
        <taxon>Caryophylleae</taxon>
        <taxon>Saponaria</taxon>
    </lineage>
</organism>
<dbReference type="GO" id="GO:0006897">
    <property type="term" value="P:endocytosis"/>
    <property type="evidence" value="ECO:0007669"/>
    <property type="project" value="InterPro"/>
</dbReference>
<dbReference type="PANTHER" id="PTHR12847">
    <property type="entry name" value="ATP-BINDING CASSETTE ABC TRANSPORTER-RELATED"/>
    <property type="match status" value="1"/>
</dbReference>
<keyword evidence="4" id="KW-1185">Reference proteome</keyword>
<protein>
    <recommendedName>
        <fullName evidence="2">NECAP PHear domain-containing protein</fullName>
    </recommendedName>
</protein>
<dbReference type="Pfam" id="PF07933">
    <property type="entry name" value="DUF1681"/>
    <property type="match status" value="1"/>
</dbReference>
<evidence type="ECO:0000259" key="2">
    <source>
        <dbReference type="Pfam" id="PF07933"/>
    </source>
</evidence>
<feature type="region of interest" description="Disordered" evidence="1">
    <location>
        <begin position="228"/>
        <end position="305"/>
    </location>
</feature>
<dbReference type="GO" id="GO:0030125">
    <property type="term" value="C:clathrin vesicle coat"/>
    <property type="evidence" value="ECO:0007669"/>
    <property type="project" value="TreeGrafter"/>
</dbReference>
<dbReference type="Proteomes" id="UP001443914">
    <property type="component" value="Unassembled WGS sequence"/>
</dbReference>
<dbReference type="InterPro" id="IPR012466">
    <property type="entry name" value="NECAP_PHear"/>
</dbReference>
<dbReference type="AlphaFoldDB" id="A0AAW1IJY2"/>
<dbReference type="InterPro" id="IPR011993">
    <property type="entry name" value="PH-like_dom_sf"/>
</dbReference>
<feature type="region of interest" description="Disordered" evidence="1">
    <location>
        <begin position="1"/>
        <end position="26"/>
    </location>
</feature>
<evidence type="ECO:0000256" key="1">
    <source>
        <dbReference type="SAM" id="MobiDB-lite"/>
    </source>
</evidence>
<dbReference type="CDD" id="cd13228">
    <property type="entry name" value="PHear_NECAP"/>
    <property type="match status" value="1"/>
</dbReference>
<comment type="caution">
    <text evidence="3">The sequence shown here is derived from an EMBL/GenBank/DDBJ whole genome shotgun (WGS) entry which is preliminary data.</text>
</comment>